<reference evidence="1 2" key="1">
    <citation type="submission" date="2009-01" db="EMBL/GenBank/DDBJ databases">
        <authorList>
            <person name="Qin X."/>
            <person name="Bachman B."/>
            <person name="Battles P."/>
            <person name="Bell A."/>
            <person name="Bess C."/>
            <person name="Bickham C."/>
            <person name="Chaboub L."/>
            <person name="Chen D."/>
            <person name="Coyle M."/>
            <person name="Deiros D.R."/>
            <person name="Dinh H."/>
            <person name="Forbes L."/>
            <person name="Fowler G."/>
            <person name="Francisco L."/>
            <person name="Fu Q."/>
            <person name="Gubbala S."/>
            <person name="Hale W."/>
            <person name="Han Y."/>
            <person name="Hemphill L."/>
            <person name="Highlander S.K."/>
            <person name="Hirani K."/>
            <person name="Hogues M."/>
            <person name="Jackson L."/>
            <person name="Jakkamsetti A."/>
            <person name="Javaid M."/>
            <person name="Jiang H."/>
            <person name="Korchina V."/>
            <person name="Kovar C."/>
            <person name="Lara F."/>
            <person name="Lee S."/>
            <person name="Mata R."/>
            <person name="Mathew T."/>
            <person name="Moen C."/>
            <person name="Morales K."/>
            <person name="Munidasa M."/>
            <person name="Nazareth L."/>
            <person name="Ngo R."/>
            <person name="Nguyen L."/>
            <person name="Okwuonu G."/>
            <person name="Ongeri F."/>
            <person name="Patil S."/>
            <person name="Petrosino J."/>
            <person name="Pham C."/>
            <person name="Pham P."/>
            <person name="Pu L.-L."/>
            <person name="Puazo M."/>
            <person name="Raj R."/>
            <person name="Reid J."/>
            <person name="Rouhana J."/>
            <person name="Saada N."/>
            <person name="Shang Y."/>
            <person name="Simmons D."/>
            <person name="Thornton R."/>
            <person name="Warren J."/>
            <person name="Weissenberger G."/>
            <person name="Zhang J."/>
            <person name="Zhang L."/>
            <person name="Zhou C."/>
            <person name="Zhu D."/>
            <person name="Muzny D."/>
            <person name="Worley K."/>
            <person name="Gibbs R."/>
        </authorList>
    </citation>
    <scope>NUCLEOTIDE SEQUENCE [LARGE SCALE GENOMIC DNA]</scope>
    <source>
        <strain evidence="2">ATCC 8290 / DSM 20176 / CCUG 30140 / JCM 1155 / KCTC 3500 / NBRC 15886 / NCIMB 8040 / NRRL B-1843 / 9</strain>
    </source>
</reference>
<gene>
    <name evidence="1" type="ORF">HMPREF0519_0918</name>
</gene>
<protein>
    <submittedName>
        <fullName evidence="1">Uncharacterized protein</fullName>
    </submittedName>
</protein>
<sequence length="61" mass="6936">MNMMLLRERTHGQSILIQSSWHLGLTTRSTFYADTLYGREALTGIHIMPNVSLMTDTTLIP</sequence>
<dbReference type="AlphaFoldDB" id="C0XI57"/>
<evidence type="ECO:0000313" key="2">
    <source>
        <dbReference type="Proteomes" id="UP000003752"/>
    </source>
</evidence>
<accession>C0XI57</accession>
<keyword evidence="2" id="KW-1185">Reference proteome</keyword>
<name>C0XI57_LENH9</name>
<proteinExistence type="predicted"/>
<dbReference type="HOGENOM" id="CLU_2916705_0_0_9"/>
<dbReference type="EMBL" id="ACGP01000108">
    <property type="protein sequence ID" value="EEI24908.1"/>
    <property type="molecule type" value="Genomic_DNA"/>
</dbReference>
<comment type="caution">
    <text evidence="1">The sequence shown here is derived from an EMBL/GenBank/DDBJ whole genome shotgun (WGS) entry which is preliminary data.</text>
</comment>
<evidence type="ECO:0000313" key="1">
    <source>
        <dbReference type="EMBL" id="EEI24908.1"/>
    </source>
</evidence>
<dbReference type="Proteomes" id="UP000003752">
    <property type="component" value="Unassembled WGS sequence"/>
</dbReference>
<organism evidence="1 2">
    <name type="scientific">Lentilactobacillus hilgardii (strain ATCC 8290 / DSM 20176 / CCUG 30140 / JCM 1155 / KCTC 3500 / NBRC 15886 / NCIMB 8040 / NRRL B-1843 / 9)</name>
    <dbReference type="NCBI Taxonomy" id="1423757"/>
    <lineage>
        <taxon>Bacteria</taxon>
        <taxon>Bacillati</taxon>
        <taxon>Bacillota</taxon>
        <taxon>Bacilli</taxon>
        <taxon>Lactobacillales</taxon>
        <taxon>Lactobacillaceae</taxon>
        <taxon>Lentilactobacillus</taxon>
    </lineage>
</organism>